<keyword evidence="3 9" id="KW-0732">Signal</keyword>
<evidence type="ECO:0000313" key="10">
    <source>
        <dbReference type="EMBL" id="RDF03929.1"/>
    </source>
</evidence>
<dbReference type="Pfam" id="PF03411">
    <property type="entry name" value="Peptidase_M74"/>
    <property type="match status" value="1"/>
</dbReference>
<dbReference type="GO" id="GO:0046872">
    <property type="term" value="F:metal ion binding"/>
    <property type="evidence" value="ECO:0007669"/>
    <property type="project" value="UniProtKB-KW"/>
</dbReference>
<dbReference type="PIRSF" id="PIRSF018455">
    <property type="entry name" value="MepA"/>
    <property type="match status" value="1"/>
</dbReference>
<gene>
    <name evidence="10" type="ORF">DPV98_06795</name>
</gene>
<evidence type="ECO:0000256" key="1">
    <source>
        <dbReference type="ARBA" id="ARBA00022670"/>
    </source>
</evidence>
<feature type="signal peptide" evidence="9">
    <location>
        <begin position="1"/>
        <end position="21"/>
    </location>
</feature>
<keyword evidence="5" id="KW-0378">Hydrolase</keyword>
<keyword evidence="8" id="KW-1015">Disulfide bond</keyword>
<organism evidence="10 11">
    <name type="scientific">Haemophilus parahaemolyticus</name>
    <dbReference type="NCBI Taxonomy" id="735"/>
    <lineage>
        <taxon>Bacteria</taxon>
        <taxon>Pseudomonadati</taxon>
        <taxon>Pseudomonadota</taxon>
        <taxon>Gammaproteobacteria</taxon>
        <taxon>Pasteurellales</taxon>
        <taxon>Pasteurellaceae</taxon>
        <taxon>Haemophilus</taxon>
    </lineage>
</organism>
<keyword evidence="7" id="KW-0482">Metalloprotease</keyword>
<feature type="disulfide bond" evidence="8">
    <location>
        <begin position="188"/>
        <end position="236"/>
    </location>
</feature>
<evidence type="ECO:0000256" key="3">
    <source>
        <dbReference type="ARBA" id="ARBA00022729"/>
    </source>
</evidence>
<proteinExistence type="predicted"/>
<feature type="disulfide bond" evidence="8">
    <location>
        <begin position="45"/>
        <end position="265"/>
    </location>
</feature>
<dbReference type="Proteomes" id="UP000253999">
    <property type="component" value="Unassembled WGS sequence"/>
</dbReference>
<evidence type="ECO:0000313" key="11">
    <source>
        <dbReference type="Proteomes" id="UP000253999"/>
    </source>
</evidence>
<dbReference type="NCBIfam" id="NF006947">
    <property type="entry name" value="PRK09429.1"/>
    <property type="match status" value="1"/>
</dbReference>
<evidence type="ECO:0000256" key="6">
    <source>
        <dbReference type="ARBA" id="ARBA00022833"/>
    </source>
</evidence>
<dbReference type="EMBL" id="QEQD01000006">
    <property type="protein sequence ID" value="RDF03929.1"/>
    <property type="molecule type" value="Genomic_DNA"/>
</dbReference>
<keyword evidence="1" id="KW-0645">Protease</keyword>
<feature type="chain" id="PRO_5016670471" evidence="9">
    <location>
        <begin position="22"/>
        <end position="275"/>
    </location>
</feature>
<dbReference type="GO" id="GO:0006508">
    <property type="term" value="P:proteolysis"/>
    <property type="evidence" value="ECO:0007669"/>
    <property type="project" value="UniProtKB-KW"/>
</dbReference>
<evidence type="ECO:0000256" key="8">
    <source>
        <dbReference type="PIRSR" id="PIRSR018455-2"/>
    </source>
</evidence>
<evidence type="ECO:0000256" key="9">
    <source>
        <dbReference type="SAM" id="SignalP"/>
    </source>
</evidence>
<protein>
    <submittedName>
        <fullName evidence="10">Penicillin-insensitive murein endopeptidase</fullName>
    </submittedName>
</protein>
<dbReference type="Gene3D" id="3.30.1380.10">
    <property type="match status" value="1"/>
</dbReference>
<evidence type="ECO:0000256" key="7">
    <source>
        <dbReference type="ARBA" id="ARBA00023049"/>
    </source>
</evidence>
<dbReference type="InterPro" id="IPR005073">
    <property type="entry name" value="Peptidase_M74"/>
</dbReference>
<comment type="caution">
    <text evidence="10">The sequence shown here is derived from an EMBL/GenBank/DDBJ whole genome shotgun (WGS) entry which is preliminary data.</text>
</comment>
<dbReference type="RefSeq" id="WP_111313162.1">
    <property type="nucleotide sequence ID" value="NZ_CAUQRN010000009.1"/>
</dbReference>
<name>A0A369ZGI7_HAEPH</name>
<keyword evidence="4" id="KW-0574">Periplasm</keyword>
<feature type="disulfide bond" evidence="8">
    <location>
        <begin position="217"/>
        <end position="224"/>
    </location>
</feature>
<dbReference type="STRING" id="735.B0185_01855"/>
<keyword evidence="6" id="KW-0862">Zinc</keyword>
<evidence type="ECO:0000256" key="2">
    <source>
        <dbReference type="ARBA" id="ARBA00022723"/>
    </source>
</evidence>
<dbReference type="AlphaFoldDB" id="A0A369ZGI7"/>
<sequence length="275" mass="30140">MKLAKKVFIASLAFLSGSTMATQWEKIRKPISGQPQSIGGYSNGCIIGAQPLALKGEGYQVIRSIKNRYYGHPQLLDYLTKLGQRTKASGLPPILIGDMGMPAGGRFSSGHASHQTGLDADIWLRFGPMDDETARNPAGLATLMVDRATQRVDEQVWTDNQFKLIKLAAQDSRVNRIFVNPAIKVKLCNTEGVDRAWLQKIRPWYGHDSHIHVRLSCPSDAKNCENQAALPAGDGCGAELYSWFEPAPKSSTPKSKVLPATPYQCQMILSSQGLE</sequence>
<keyword evidence="2" id="KW-0479">Metal-binding</keyword>
<evidence type="ECO:0000256" key="5">
    <source>
        <dbReference type="ARBA" id="ARBA00022801"/>
    </source>
</evidence>
<dbReference type="GO" id="GO:0004252">
    <property type="term" value="F:serine-type endopeptidase activity"/>
    <property type="evidence" value="ECO:0007669"/>
    <property type="project" value="InterPro"/>
</dbReference>
<dbReference type="InterPro" id="IPR009045">
    <property type="entry name" value="Zn_M74/Hedgehog-like"/>
</dbReference>
<reference evidence="10 11" key="1">
    <citation type="submission" date="2018-05" db="EMBL/GenBank/DDBJ databases">
        <title>Draft Genome Sequences for a Diverse set of 7 Haemophilus Species.</title>
        <authorList>
            <person name="Nichols M."/>
            <person name="Topaz N."/>
            <person name="Wang X."/>
            <person name="Wang X."/>
            <person name="Boxrud D."/>
        </authorList>
    </citation>
    <scope>NUCLEOTIDE SEQUENCE [LARGE SCALE GENOMIC DNA]</scope>
    <source>
        <strain evidence="10 11">C2010039593</strain>
    </source>
</reference>
<dbReference type="GO" id="GO:0008237">
    <property type="term" value="F:metallopeptidase activity"/>
    <property type="evidence" value="ECO:0007669"/>
    <property type="project" value="UniProtKB-KW"/>
</dbReference>
<dbReference type="GO" id="GO:0030288">
    <property type="term" value="C:outer membrane-bounded periplasmic space"/>
    <property type="evidence" value="ECO:0007669"/>
    <property type="project" value="InterPro"/>
</dbReference>
<accession>A0A369ZGI7</accession>
<evidence type="ECO:0000256" key="4">
    <source>
        <dbReference type="ARBA" id="ARBA00022764"/>
    </source>
</evidence>
<dbReference type="SUPFAM" id="SSF55166">
    <property type="entry name" value="Hedgehog/DD-peptidase"/>
    <property type="match status" value="1"/>
</dbReference>